<dbReference type="KEGG" id="beq:BEWA_051910"/>
<feature type="domain" description="MACPF" evidence="2">
    <location>
        <begin position="39"/>
        <end position="382"/>
    </location>
</feature>
<keyword evidence="1" id="KW-0732">Signal</keyword>
<feature type="signal peptide" evidence="1">
    <location>
        <begin position="1"/>
        <end position="16"/>
    </location>
</feature>
<dbReference type="VEuPathDB" id="PiroplasmaDB:BEWA_051910"/>
<comment type="caution">
    <text evidence="3">The sequence shown here is derived from an EMBL/GenBank/DDBJ whole genome shotgun (WGS) entry which is preliminary data.</text>
</comment>
<sequence length="382" mass="42791">MLFLIALSYGIIAINSQIRVSKESKGGVYLLNLVHIRYTDIIKSVHTNRKIPALEYLGCGYDILFGSPFGDPGTLIDPGYREPIISYSIIQKTTSHARRGVFAKINGAWIRPLVACKRSNKVDVVKNIEEYRAIAEIDSDVSVSAIENSAKFSLSTNYSRAKETLKSTGNNIYIDRSYCFLLEAGLPIHSNWKLRRSFILAAKKLGHGFKEATKKCRVVQYSMNPENPDCRESIKPWMDLFDQFGTHFSYNIKIGGKITSVSQESAENNSTNNNRGNSIGIDASVAKHDKGLSANANVSFTFGERRDNGNNLSSKYTNILGGLPVGNINDESEYIKWIKSVYRNPMPIRSQFAPISKLFKSKELRESYDEAFQFYLALSLSS</sequence>
<dbReference type="GeneID" id="15802744"/>
<evidence type="ECO:0000259" key="2">
    <source>
        <dbReference type="PROSITE" id="PS51412"/>
    </source>
</evidence>
<dbReference type="STRING" id="1537102.L1LCH0"/>
<protein>
    <submittedName>
        <fullName evidence="3">MAC/Perforin domain containing protein</fullName>
    </submittedName>
</protein>
<dbReference type="eggNOG" id="ENOG502S7UT">
    <property type="taxonomic scope" value="Eukaryota"/>
</dbReference>
<evidence type="ECO:0000256" key="1">
    <source>
        <dbReference type="SAM" id="SignalP"/>
    </source>
</evidence>
<dbReference type="OrthoDB" id="1366754at2759"/>
<name>L1LCH0_THEEQ</name>
<evidence type="ECO:0000313" key="3">
    <source>
        <dbReference type="EMBL" id="EKX73137.1"/>
    </source>
</evidence>
<dbReference type="RefSeq" id="XP_004832589.1">
    <property type="nucleotide sequence ID" value="XM_004832532.1"/>
</dbReference>
<dbReference type="Pfam" id="PF01823">
    <property type="entry name" value="MACPF"/>
    <property type="match status" value="1"/>
</dbReference>
<dbReference type="InterPro" id="IPR020864">
    <property type="entry name" value="MACPF"/>
</dbReference>
<keyword evidence="4" id="KW-1185">Reference proteome</keyword>
<reference evidence="3 4" key="1">
    <citation type="journal article" date="2012" name="BMC Genomics">
        <title>Comparative genomic analysis and phylogenetic position of Theileria equi.</title>
        <authorList>
            <person name="Kappmeyer L.S."/>
            <person name="Thiagarajan M."/>
            <person name="Herndon D.R."/>
            <person name="Ramsay J.D."/>
            <person name="Caler E."/>
            <person name="Djikeng A."/>
            <person name="Gillespie J.J."/>
            <person name="Lau A.O."/>
            <person name="Roalson E.H."/>
            <person name="Silva J.C."/>
            <person name="Silva M.G."/>
            <person name="Suarez C.E."/>
            <person name="Ueti M.W."/>
            <person name="Nene V.M."/>
            <person name="Mealey R.H."/>
            <person name="Knowles D.P."/>
            <person name="Brayton K.A."/>
        </authorList>
    </citation>
    <scope>NUCLEOTIDE SEQUENCE [LARGE SCALE GENOMIC DNA]</scope>
    <source>
        <strain evidence="3 4">WA</strain>
    </source>
</reference>
<dbReference type="Proteomes" id="UP000031512">
    <property type="component" value="Unassembled WGS sequence"/>
</dbReference>
<evidence type="ECO:0000313" key="4">
    <source>
        <dbReference type="Proteomes" id="UP000031512"/>
    </source>
</evidence>
<dbReference type="EMBL" id="ACOU01000003">
    <property type="protein sequence ID" value="EKX73137.1"/>
    <property type="molecule type" value="Genomic_DNA"/>
</dbReference>
<accession>L1LCH0</accession>
<organism evidence="3 4">
    <name type="scientific">Theileria equi strain WA</name>
    <dbReference type="NCBI Taxonomy" id="1537102"/>
    <lineage>
        <taxon>Eukaryota</taxon>
        <taxon>Sar</taxon>
        <taxon>Alveolata</taxon>
        <taxon>Apicomplexa</taxon>
        <taxon>Aconoidasida</taxon>
        <taxon>Piroplasmida</taxon>
        <taxon>Theileriidae</taxon>
        <taxon>Theileria</taxon>
    </lineage>
</organism>
<dbReference type="AlphaFoldDB" id="L1LCH0"/>
<proteinExistence type="predicted"/>
<gene>
    <name evidence="3" type="ORF">BEWA_051910</name>
</gene>
<dbReference type="PROSITE" id="PS51412">
    <property type="entry name" value="MACPF_2"/>
    <property type="match status" value="1"/>
</dbReference>
<feature type="chain" id="PRO_5003953081" evidence="1">
    <location>
        <begin position="17"/>
        <end position="382"/>
    </location>
</feature>